<dbReference type="Gene3D" id="3.90.1580.10">
    <property type="entry name" value="paralog of FGE (formylglycine-generating enzyme)"/>
    <property type="match status" value="1"/>
</dbReference>
<organism evidence="3 4">
    <name type="scientific">Celeribacter baekdonensis</name>
    <dbReference type="NCBI Taxonomy" id="875171"/>
    <lineage>
        <taxon>Bacteria</taxon>
        <taxon>Pseudomonadati</taxon>
        <taxon>Pseudomonadota</taxon>
        <taxon>Alphaproteobacteria</taxon>
        <taxon>Rhodobacterales</taxon>
        <taxon>Roseobacteraceae</taxon>
        <taxon>Celeribacter</taxon>
    </lineage>
</organism>
<dbReference type="EMBL" id="FNBL01000006">
    <property type="protein sequence ID" value="SDF66043.1"/>
    <property type="molecule type" value="Genomic_DNA"/>
</dbReference>
<keyword evidence="1" id="KW-0472">Membrane</keyword>
<dbReference type="InterPro" id="IPR042095">
    <property type="entry name" value="SUMF_sf"/>
</dbReference>
<name>A0A1G7MW73_9RHOB</name>
<feature type="transmembrane region" description="Helical" evidence="1">
    <location>
        <begin position="12"/>
        <end position="33"/>
    </location>
</feature>
<dbReference type="RefSeq" id="WP_074645131.1">
    <property type="nucleotide sequence ID" value="NZ_FNBL01000006.1"/>
</dbReference>
<dbReference type="SUPFAM" id="SSF56436">
    <property type="entry name" value="C-type lectin-like"/>
    <property type="match status" value="1"/>
</dbReference>
<evidence type="ECO:0000313" key="3">
    <source>
        <dbReference type="EMBL" id="SDF66043.1"/>
    </source>
</evidence>
<sequence>MTVSVSDVIFASLPRIVAGMVTVTLVGGAWWMLRGPDWSYVPEMAEQAVVLSDDHKIFVQKFEVTVAEWNQCHADGACDLELRAPAHEDPVFLPATGLNFVDVNQYLDWINRHARHPFRLPTAEEWDFMAKDVLPEEPDPIFTDPALSWASSYLIEGLAPRRLVRQGSFSVSPEGIVDLDGSVWEWTDDCFAGDGGGIIDRDRCPAFFAGGEHVAAIPFLVRDPARGGCAVGSPPAHLGLRLVTNKEIKGGGV</sequence>
<dbReference type="OrthoDB" id="9768004at2"/>
<evidence type="ECO:0000313" key="4">
    <source>
        <dbReference type="Proteomes" id="UP000182284"/>
    </source>
</evidence>
<accession>A0A1G7MW73</accession>
<evidence type="ECO:0000256" key="1">
    <source>
        <dbReference type="SAM" id="Phobius"/>
    </source>
</evidence>
<keyword evidence="1" id="KW-1133">Transmembrane helix</keyword>
<reference evidence="3 4" key="1">
    <citation type="submission" date="2016-10" db="EMBL/GenBank/DDBJ databases">
        <authorList>
            <person name="de Groot N.N."/>
        </authorList>
    </citation>
    <scope>NUCLEOTIDE SEQUENCE [LARGE SCALE GENOMIC DNA]</scope>
    <source>
        <strain evidence="3 4">DSM 27375</strain>
    </source>
</reference>
<dbReference type="Pfam" id="PF03781">
    <property type="entry name" value="FGE-sulfatase"/>
    <property type="match status" value="1"/>
</dbReference>
<keyword evidence="1" id="KW-0812">Transmembrane</keyword>
<gene>
    <name evidence="3" type="ORF">SAMN04488117_10670</name>
</gene>
<dbReference type="Proteomes" id="UP000182284">
    <property type="component" value="Unassembled WGS sequence"/>
</dbReference>
<feature type="domain" description="Sulfatase-modifying factor enzyme-like" evidence="2">
    <location>
        <begin position="44"/>
        <end position="243"/>
    </location>
</feature>
<dbReference type="AlphaFoldDB" id="A0A1G7MW73"/>
<proteinExistence type="predicted"/>
<dbReference type="InterPro" id="IPR005532">
    <property type="entry name" value="SUMF_dom"/>
</dbReference>
<dbReference type="InterPro" id="IPR016187">
    <property type="entry name" value="CTDL_fold"/>
</dbReference>
<evidence type="ECO:0000259" key="2">
    <source>
        <dbReference type="Pfam" id="PF03781"/>
    </source>
</evidence>
<protein>
    <submittedName>
        <fullName evidence="3">Formylglycine-generating enzyme, required for sulfatase activity, contains SUMF1/FGE domain</fullName>
    </submittedName>
</protein>